<dbReference type="Gene3D" id="1.20.1250.20">
    <property type="entry name" value="MFS general substrate transporter like domains"/>
    <property type="match status" value="1"/>
</dbReference>
<evidence type="ECO:0000256" key="4">
    <source>
        <dbReference type="ARBA" id="ARBA00022989"/>
    </source>
</evidence>
<dbReference type="AlphaFoldDB" id="A0A4S4L925"/>
<protein>
    <recommendedName>
        <fullName evidence="9">Major facilitator superfamily (MFS) profile domain-containing protein</fullName>
    </recommendedName>
</protein>
<evidence type="ECO:0000313" key="7">
    <source>
        <dbReference type="EMBL" id="THH08044.1"/>
    </source>
</evidence>
<evidence type="ECO:0000313" key="8">
    <source>
        <dbReference type="Proteomes" id="UP000308199"/>
    </source>
</evidence>
<reference evidence="7 8" key="1">
    <citation type="submission" date="2019-02" db="EMBL/GenBank/DDBJ databases">
        <title>Genome sequencing of the rare red list fungi Phellinidium pouzarii.</title>
        <authorList>
            <person name="Buettner E."/>
            <person name="Kellner H."/>
        </authorList>
    </citation>
    <scope>NUCLEOTIDE SEQUENCE [LARGE SCALE GENOMIC DNA]</scope>
    <source>
        <strain evidence="7 8">DSM 108285</strain>
    </source>
</reference>
<keyword evidence="5 6" id="KW-0472">Membrane</keyword>
<dbReference type="InterPro" id="IPR036259">
    <property type="entry name" value="MFS_trans_sf"/>
</dbReference>
<feature type="transmembrane region" description="Helical" evidence="6">
    <location>
        <begin position="105"/>
        <end position="126"/>
    </location>
</feature>
<keyword evidence="8" id="KW-1185">Reference proteome</keyword>
<dbReference type="OrthoDB" id="2985014at2759"/>
<comment type="subcellular location">
    <subcellularLocation>
        <location evidence="1">Membrane</location>
        <topology evidence="1">Multi-pass membrane protein</topology>
    </subcellularLocation>
</comment>
<feature type="transmembrane region" description="Helical" evidence="6">
    <location>
        <begin position="74"/>
        <end position="93"/>
    </location>
</feature>
<dbReference type="PANTHER" id="PTHR43791">
    <property type="entry name" value="PERMEASE-RELATED"/>
    <property type="match status" value="1"/>
</dbReference>
<comment type="caution">
    <text evidence="7">The sequence shown here is derived from an EMBL/GenBank/DDBJ whole genome shotgun (WGS) entry which is preliminary data.</text>
</comment>
<dbReference type="Proteomes" id="UP000308199">
    <property type="component" value="Unassembled WGS sequence"/>
</dbReference>
<name>A0A4S4L925_9AGAM</name>
<dbReference type="GO" id="GO:0016020">
    <property type="term" value="C:membrane"/>
    <property type="evidence" value="ECO:0007669"/>
    <property type="project" value="UniProtKB-SubCell"/>
</dbReference>
<dbReference type="PANTHER" id="PTHR43791:SF6">
    <property type="entry name" value="TRANSPORTER, PUTATIVE (AFU_ORTHOLOGUE AFUA_1G16690)-RELATED"/>
    <property type="match status" value="1"/>
</dbReference>
<evidence type="ECO:0000256" key="3">
    <source>
        <dbReference type="ARBA" id="ARBA00022692"/>
    </source>
</evidence>
<dbReference type="FunFam" id="1.20.1250.20:FF:000013">
    <property type="entry name" value="MFS general substrate transporter"/>
    <property type="match status" value="1"/>
</dbReference>
<organism evidence="7 8">
    <name type="scientific">Phellinidium pouzarii</name>
    <dbReference type="NCBI Taxonomy" id="167371"/>
    <lineage>
        <taxon>Eukaryota</taxon>
        <taxon>Fungi</taxon>
        <taxon>Dikarya</taxon>
        <taxon>Basidiomycota</taxon>
        <taxon>Agaricomycotina</taxon>
        <taxon>Agaricomycetes</taxon>
        <taxon>Hymenochaetales</taxon>
        <taxon>Hymenochaetaceae</taxon>
        <taxon>Phellinidium</taxon>
    </lineage>
</organism>
<evidence type="ECO:0000256" key="2">
    <source>
        <dbReference type="ARBA" id="ARBA00022448"/>
    </source>
</evidence>
<feature type="transmembrane region" description="Helical" evidence="6">
    <location>
        <begin position="164"/>
        <end position="185"/>
    </location>
</feature>
<proteinExistence type="predicted"/>
<dbReference type="SUPFAM" id="SSF103473">
    <property type="entry name" value="MFS general substrate transporter"/>
    <property type="match status" value="1"/>
</dbReference>
<feature type="transmembrane region" description="Helical" evidence="6">
    <location>
        <begin position="197"/>
        <end position="218"/>
    </location>
</feature>
<dbReference type="EMBL" id="SGPK01000116">
    <property type="protein sequence ID" value="THH08044.1"/>
    <property type="molecule type" value="Genomic_DNA"/>
</dbReference>
<dbReference type="GO" id="GO:0022857">
    <property type="term" value="F:transmembrane transporter activity"/>
    <property type="evidence" value="ECO:0007669"/>
    <property type="project" value="TreeGrafter"/>
</dbReference>
<evidence type="ECO:0000256" key="6">
    <source>
        <dbReference type="SAM" id="Phobius"/>
    </source>
</evidence>
<feature type="transmembrane region" description="Helical" evidence="6">
    <location>
        <begin position="132"/>
        <end position="152"/>
    </location>
</feature>
<accession>A0A4S4L925</accession>
<evidence type="ECO:0008006" key="9">
    <source>
        <dbReference type="Google" id="ProtNLM"/>
    </source>
</evidence>
<evidence type="ECO:0000256" key="5">
    <source>
        <dbReference type="ARBA" id="ARBA00023136"/>
    </source>
</evidence>
<sequence>MSPAELHLAQVRLAEDTGEADKDQAENSMLSGLKMALTDIKVYIFTVMTVSQLLGLSFTNFFPTLTATLGYNTTISLLLATPPWIWATILCCVNSFHADRSRERFFHIVGPWSGVIVGYIIAISTFSIGGRYLSLFLMASGHAGYALSLVWVANTIARPPAKRAVAIGIVNGVGNIGSLIGSYVWKAEWGPQYHQSMEIGIASLFLSILLAFVIRYIVKRMNKQLDEDALGALKGTNRKRIEEAARLEGIILEEAMERKRRFRYLY</sequence>
<gene>
    <name evidence="7" type="ORF">EW145_g2973</name>
</gene>
<keyword evidence="4 6" id="KW-1133">Transmembrane helix</keyword>
<evidence type="ECO:0000256" key="1">
    <source>
        <dbReference type="ARBA" id="ARBA00004141"/>
    </source>
</evidence>
<feature type="transmembrane region" description="Helical" evidence="6">
    <location>
        <begin position="42"/>
        <end position="62"/>
    </location>
</feature>
<keyword evidence="3 6" id="KW-0812">Transmembrane</keyword>
<keyword evidence="2" id="KW-0813">Transport</keyword>